<protein>
    <recommendedName>
        <fullName evidence="7">3-keto-5-aminohexanoate cleavage protein</fullName>
    </recommendedName>
</protein>
<dbReference type="EMBL" id="LGGH01000183">
    <property type="protein sequence ID" value="KUK66739.1"/>
    <property type="molecule type" value="Genomic_DNA"/>
</dbReference>
<dbReference type="InterPro" id="IPR008567">
    <property type="entry name" value="BKACE"/>
</dbReference>
<dbReference type="PANTHER" id="PTHR37418">
    <property type="entry name" value="3-KETO-5-AMINOHEXANOATE CLEAVAGE ENZYME-RELATED"/>
    <property type="match status" value="1"/>
</dbReference>
<evidence type="ECO:0000256" key="1">
    <source>
        <dbReference type="ARBA" id="ARBA00001947"/>
    </source>
</evidence>
<reference evidence="6" key="1">
    <citation type="journal article" date="2015" name="MBio">
        <title>Genome-Resolved Metagenomic Analysis Reveals Roles for Candidate Phyla and Other Microbial Community Members in Biogeochemical Transformations in Oil Reservoirs.</title>
        <authorList>
            <person name="Hu P."/>
            <person name="Tom L."/>
            <person name="Singh A."/>
            <person name="Thomas B.C."/>
            <person name="Baker B.J."/>
            <person name="Piceno Y.M."/>
            <person name="Andersen G.L."/>
            <person name="Banfield J.F."/>
        </authorList>
    </citation>
    <scope>NUCLEOTIDE SEQUENCE [LARGE SCALE GENOMIC DNA]</scope>
</reference>
<proteinExistence type="predicted"/>
<comment type="caution">
    <text evidence="5">The sequence shown here is derived from an EMBL/GenBank/DDBJ whole genome shotgun (WGS) entry which is preliminary data.</text>
</comment>
<dbReference type="Pfam" id="PF05853">
    <property type="entry name" value="BKACE"/>
    <property type="match status" value="1"/>
</dbReference>
<dbReference type="PANTHER" id="PTHR37418:SF2">
    <property type="entry name" value="3-KETO-5-AMINOHEXANOATE CLEAVAGE ENZYME"/>
    <property type="match status" value="1"/>
</dbReference>
<evidence type="ECO:0000256" key="3">
    <source>
        <dbReference type="ARBA" id="ARBA00022723"/>
    </source>
</evidence>
<dbReference type="Proteomes" id="UP000054260">
    <property type="component" value="Unassembled WGS sequence"/>
</dbReference>
<dbReference type="GO" id="GO:0043720">
    <property type="term" value="F:3-keto-5-aminohexanoate cleavage activity"/>
    <property type="evidence" value="ECO:0007669"/>
    <property type="project" value="InterPro"/>
</dbReference>
<dbReference type="InterPro" id="IPR013785">
    <property type="entry name" value="Aldolase_TIM"/>
</dbReference>
<accession>A0A101GY36</accession>
<evidence type="ECO:0000313" key="5">
    <source>
        <dbReference type="EMBL" id="KUK66739.1"/>
    </source>
</evidence>
<evidence type="ECO:0008006" key="7">
    <source>
        <dbReference type="Google" id="ProtNLM"/>
    </source>
</evidence>
<sequence>MDKLIITAALTGAEVMKEQQPALPISPEEIASAAYECFLSGASIVHIHARDSSGRPTQSREVYRDIMERIRSKCDLIFQPSTGGAVWHKVEERAQPLDLDPEMATLSTGTCNFGHDVFFNSEETIEYFAHKMKKRGIKPEIEVFERGMIENALRLQKKGLIESPIHFDFVLGVPGASPGNIEDLIHMVNAIPAGSTWTVAGIGRNELPLATFAILLGGHVRVGFEDNVYYAKGELALSNAQLVQRVVRIAGELGREVATPSEARAILGIRRKD</sequence>
<dbReference type="AlphaFoldDB" id="A0A101GY36"/>
<comment type="cofactor">
    <cofactor evidence="1">
        <name>Zn(2+)</name>
        <dbReference type="ChEBI" id="CHEBI:29105"/>
    </cofactor>
</comment>
<keyword evidence="2" id="KW-0808">Transferase</keyword>
<dbReference type="GO" id="GO:0046872">
    <property type="term" value="F:metal ion binding"/>
    <property type="evidence" value="ECO:0007669"/>
    <property type="project" value="UniProtKB-KW"/>
</dbReference>
<name>A0A101GY36_9BACT</name>
<organism evidence="5 6">
    <name type="scientific">Mesotoga infera</name>
    <dbReference type="NCBI Taxonomy" id="1236046"/>
    <lineage>
        <taxon>Bacteria</taxon>
        <taxon>Thermotogati</taxon>
        <taxon>Thermotogota</taxon>
        <taxon>Thermotogae</taxon>
        <taxon>Kosmotogales</taxon>
        <taxon>Kosmotogaceae</taxon>
        <taxon>Mesotoga</taxon>
    </lineage>
</organism>
<dbReference type="PATRIC" id="fig|1236046.6.peg.1378"/>
<keyword evidence="4" id="KW-0862">Zinc</keyword>
<keyword evidence="3" id="KW-0479">Metal-binding</keyword>
<evidence type="ECO:0000313" key="6">
    <source>
        <dbReference type="Proteomes" id="UP000054260"/>
    </source>
</evidence>
<evidence type="ECO:0000256" key="2">
    <source>
        <dbReference type="ARBA" id="ARBA00022679"/>
    </source>
</evidence>
<dbReference type="Gene3D" id="3.20.20.70">
    <property type="entry name" value="Aldolase class I"/>
    <property type="match status" value="1"/>
</dbReference>
<evidence type="ECO:0000256" key="4">
    <source>
        <dbReference type="ARBA" id="ARBA00022833"/>
    </source>
</evidence>
<gene>
    <name evidence="5" type="ORF">XD86_1107</name>
</gene>